<dbReference type="SMART" id="SM00829">
    <property type="entry name" value="PKS_ER"/>
    <property type="match status" value="1"/>
</dbReference>
<dbReference type="InterPro" id="IPR011032">
    <property type="entry name" value="GroES-like_sf"/>
</dbReference>
<keyword evidence="3" id="KW-1185">Reference proteome</keyword>
<dbReference type="InterPro" id="IPR013149">
    <property type="entry name" value="ADH-like_C"/>
</dbReference>
<accession>A0A2J6TTF5</accession>
<evidence type="ECO:0000259" key="1">
    <source>
        <dbReference type="SMART" id="SM00829"/>
    </source>
</evidence>
<sequence length="444" mass="47885">MSFPASLPKAVTAVLESINSKSSTDFCTAFSSDGIIIDEGRTCKGHSSIEAFFKNAFISHSASVIFKNANQVGEHIIIQVTMDGDFVADYGITEPFILYFNFHLHFNNITSLLITPWDSSNPTMTAVYVDKGSIDDPISAIKTAPRLQPTPQEGWVRVKMLAVGLNYHDIFTMRGLGMRTPKFPLILGCEGAGVLDDGTEVLLYPAMGNPNFKGDETLDPERHVLSEQTDGTLAEYVNVPLRNVVPKPKGLETISAAVLGIAWLTAYRMLFTKSGLRAGQTVLVQGSSGGVTTALIQMGSAAGMRVWCTGRTQEKRELGLRLGAERAFGSGEELQEKVDAVFDTSGEVTWEHSVNSVKAGGTVVTCGGHSGSSIPLNVQKVFVEQLNIRGSYLGTLQEFKDLISFVVSKAIVPHVGHVLPLREADVGFRAMLEGKTAGKIVVTL</sequence>
<dbReference type="InParanoid" id="A0A2J6TTF5"/>
<dbReference type="Pfam" id="PF08240">
    <property type="entry name" value="ADH_N"/>
    <property type="match status" value="1"/>
</dbReference>
<reference evidence="2 3" key="1">
    <citation type="submission" date="2016-04" db="EMBL/GenBank/DDBJ databases">
        <title>A degradative enzymes factory behind the ericoid mycorrhizal symbiosis.</title>
        <authorList>
            <consortium name="DOE Joint Genome Institute"/>
            <person name="Martino E."/>
            <person name="Morin E."/>
            <person name="Grelet G."/>
            <person name="Kuo A."/>
            <person name="Kohler A."/>
            <person name="Daghino S."/>
            <person name="Barry K."/>
            <person name="Choi C."/>
            <person name="Cichocki N."/>
            <person name="Clum A."/>
            <person name="Copeland A."/>
            <person name="Hainaut M."/>
            <person name="Haridas S."/>
            <person name="Labutti K."/>
            <person name="Lindquist E."/>
            <person name="Lipzen A."/>
            <person name="Khouja H.-R."/>
            <person name="Murat C."/>
            <person name="Ohm R."/>
            <person name="Olson A."/>
            <person name="Spatafora J."/>
            <person name="Veneault-Fourrey C."/>
            <person name="Henrissat B."/>
            <person name="Grigoriev I."/>
            <person name="Martin F."/>
            <person name="Perotto S."/>
        </authorList>
    </citation>
    <scope>NUCLEOTIDE SEQUENCE [LARGE SCALE GENOMIC DNA]</scope>
    <source>
        <strain evidence="2 3">E</strain>
    </source>
</reference>
<dbReference type="Proteomes" id="UP000235371">
    <property type="component" value="Unassembled WGS sequence"/>
</dbReference>
<name>A0A2J6TTF5_9HELO</name>
<dbReference type="SUPFAM" id="SSF50129">
    <property type="entry name" value="GroES-like"/>
    <property type="match status" value="1"/>
</dbReference>
<dbReference type="OrthoDB" id="201656at2759"/>
<protein>
    <submittedName>
        <fullName evidence="2">NAD(P)-binding protein</fullName>
    </submittedName>
</protein>
<dbReference type="InterPro" id="IPR036291">
    <property type="entry name" value="NAD(P)-bd_dom_sf"/>
</dbReference>
<proteinExistence type="predicted"/>
<dbReference type="GeneID" id="36587290"/>
<organism evidence="2 3">
    <name type="scientific">Hyaloscypha bicolor E</name>
    <dbReference type="NCBI Taxonomy" id="1095630"/>
    <lineage>
        <taxon>Eukaryota</taxon>
        <taxon>Fungi</taxon>
        <taxon>Dikarya</taxon>
        <taxon>Ascomycota</taxon>
        <taxon>Pezizomycotina</taxon>
        <taxon>Leotiomycetes</taxon>
        <taxon>Helotiales</taxon>
        <taxon>Hyaloscyphaceae</taxon>
        <taxon>Hyaloscypha</taxon>
        <taxon>Hyaloscypha bicolor</taxon>
    </lineage>
</organism>
<dbReference type="InterPro" id="IPR013154">
    <property type="entry name" value="ADH-like_N"/>
</dbReference>
<dbReference type="EMBL" id="KZ613745">
    <property type="protein sequence ID" value="PMD66248.1"/>
    <property type="molecule type" value="Genomic_DNA"/>
</dbReference>
<evidence type="ECO:0000313" key="3">
    <source>
        <dbReference type="Proteomes" id="UP000235371"/>
    </source>
</evidence>
<dbReference type="SUPFAM" id="SSF51735">
    <property type="entry name" value="NAD(P)-binding Rossmann-fold domains"/>
    <property type="match status" value="1"/>
</dbReference>
<dbReference type="STRING" id="1095630.A0A2J6TTF5"/>
<evidence type="ECO:0000313" key="2">
    <source>
        <dbReference type="EMBL" id="PMD66248.1"/>
    </source>
</evidence>
<dbReference type="RefSeq" id="XP_024743152.1">
    <property type="nucleotide sequence ID" value="XM_024879213.1"/>
</dbReference>
<dbReference type="InterPro" id="IPR020843">
    <property type="entry name" value="ER"/>
</dbReference>
<dbReference type="InterPro" id="IPR052711">
    <property type="entry name" value="Zinc_ADH-like"/>
</dbReference>
<dbReference type="AlphaFoldDB" id="A0A2J6TTF5"/>
<dbReference type="PANTHER" id="PTHR45033:SF3">
    <property type="entry name" value="DEHYDROGENASE, PUTATIVE (AFU_ORTHOLOGUE AFUA_2G13270)-RELATED"/>
    <property type="match status" value="1"/>
</dbReference>
<dbReference type="Gene3D" id="3.10.450.50">
    <property type="match status" value="1"/>
</dbReference>
<gene>
    <name evidence="2" type="ORF">K444DRAFT_607681</name>
</gene>
<dbReference type="Gene3D" id="3.90.180.10">
    <property type="entry name" value="Medium-chain alcohol dehydrogenases, catalytic domain"/>
    <property type="match status" value="1"/>
</dbReference>
<dbReference type="Gene3D" id="3.40.50.720">
    <property type="entry name" value="NAD(P)-binding Rossmann-like Domain"/>
    <property type="match status" value="1"/>
</dbReference>
<dbReference type="Pfam" id="PF00107">
    <property type="entry name" value="ADH_zinc_N"/>
    <property type="match status" value="1"/>
</dbReference>
<dbReference type="PANTHER" id="PTHR45033">
    <property type="match status" value="1"/>
</dbReference>
<feature type="domain" description="Enoyl reductase (ER)" evidence="1">
    <location>
        <begin position="136"/>
        <end position="442"/>
    </location>
</feature>
<dbReference type="GO" id="GO:0016491">
    <property type="term" value="F:oxidoreductase activity"/>
    <property type="evidence" value="ECO:0007669"/>
    <property type="project" value="InterPro"/>
</dbReference>